<dbReference type="WBParaSite" id="TCNE_0000891101-mRNA-1">
    <property type="protein sequence ID" value="TCNE_0000891101-mRNA-1"/>
    <property type="gene ID" value="TCNE_0000891101"/>
</dbReference>
<evidence type="ECO:0000313" key="3">
    <source>
        <dbReference type="Proteomes" id="UP000050794"/>
    </source>
</evidence>
<name>A0A183UK91_TOXCA</name>
<organism evidence="3 4">
    <name type="scientific">Toxocara canis</name>
    <name type="common">Canine roundworm</name>
    <dbReference type="NCBI Taxonomy" id="6265"/>
    <lineage>
        <taxon>Eukaryota</taxon>
        <taxon>Metazoa</taxon>
        <taxon>Ecdysozoa</taxon>
        <taxon>Nematoda</taxon>
        <taxon>Chromadorea</taxon>
        <taxon>Rhabditida</taxon>
        <taxon>Spirurina</taxon>
        <taxon>Ascaridomorpha</taxon>
        <taxon>Ascaridoidea</taxon>
        <taxon>Toxocaridae</taxon>
        <taxon>Toxocara</taxon>
    </lineage>
</organism>
<evidence type="ECO:0000313" key="4">
    <source>
        <dbReference type="WBParaSite" id="TCNE_0000891101-mRNA-1"/>
    </source>
</evidence>
<protein>
    <submittedName>
        <fullName evidence="2 4">Uncharacterized protein</fullName>
    </submittedName>
</protein>
<gene>
    <name evidence="2" type="ORF">TCNE_LOCUS8911</name>
</gene>
<feature type="compositionally biased region" description="Polar residues" evidence="1">
    <location>
        <begin position="101"/>
        <end position="114"/>
    </location>
</feature>
<keyword evidence="3" id="KW-1185">Reference proteome</keyword>
<dbReference type="Proteomes" id="UP000050794">
    <property type="component" value="Unassembled WGS sequence"/>
</dbReference>
<proteinExistence type="predicted"/>
<reference evidence="2 3" key="2">
    <citation type="submission" date="2018-11" db="EMBL/GenBank/DDBJ databases">
        <authorList>
            <consortium name="Pathogen Informatics"/>
        </authorList>
    </citation>
    <scope>NUCLEOTIDE SEQUENCE [LARGE SCALE GENOMIC DNA]</scope>
</reference>
<feature type="region of interest" description="Disordered" evidence="1">
    <location>
        <begin position="96"/>
        <end position="115"/>
    </location>
</feature>
<accession>A0A183UK91</accession>
<sequence>MSYKLFCILDETPSETGMALCTPELGLWWYANEQNLCGIQEITAKTGWDGDTISNCEIVGYFFLFIRFFPNFYENSDGGSSVGLVSPLAIVRSTSPPPSANHHNNLSQSTTNQGVRFRKQNLPPHKIASRRSDVRFHSNPAIPVMEAMPDYIVDEMRRSLAVPVSERRKFFETIAEYSHPF</sequence>
<dbReference type="AlphaFoldDB" id="A0A183UK91"/>
<evidence type="ECO:0000256" key="1">
    <source>
        <dbReference type="SAM" id="MobiDB-lite"/>
    </source>
</evidence>
<evidence type="ECO:0000313" key="2">
    <source>
        <dbReference type="EMBL" id="VDM40232.1"/>
    </source>
</evidence>
<dbReference type="EMBL" id="UYWY01020028">
    <property type="protein sequence ID" value="VDM40232.1"/>
    <property type="molecule type" value="Genomic_DNA"/>
</dbReference>
<reference evidence="4" key="1">
    <citation type="submission" date="2016-06" db="UniProtKB">
        <authorList>
            <consortium name="WormBaseParasite"/>
        </authorList>
    </citation>
    <scope>IDENTIFICATION</scope>
</reference>